<feature type="region of interest" description="Disordered" evidence="2">
    <location>
        <begin position="1"/>
        <end position="36"/>
    </location>
</feature>
<accession>A0AA39QJE9</accession>
<feature type="region of interest" description="Disordered" evidence="2">
    <location>
        <begin position="112"/>
        <end position="172"/>
    </location>
</feature>
<feature type="zinc finger region" description="C3H1-type" evidence="1">
    <location>
        <begin position="390"/>
        <end position="416"/>
    </location>
</feature>
<comment type="caution">
    <text evidence="4">The sequence shown here is derived from an EMBL/GenBank/DDBJ whole genome shotgun (WGS) entry which is preliminary data.</text>
</comment>
<name>A0AA39QJE9_9AGAR</name>
<sequence length="437" mass="50477">MSANGNTQGNRRPFRPWEHQTGPQQHPAGSQAQGEDVQNVIHRDIERIVQEYFDERIVQEYFDERITKTNATRQISTYISRACEQHRLVYEDAMLEPWVAQLDAHERSLTDAANRGREQHRDESPQRQESPQRSTSPSERRHRRRRRRSPSPSDSSSDSYSSSEENRDEGKRRKLDPSLFDWEINRTIQNAILSPAHLAIKKRYDNFSADPRECLRLIKNSHPPPFTDAGFRSIVYSTPVNFDEILSYFKCPSVPTGTTHSLGNGLVLQTANTSHTHKVGCRDTWRYVWVRYERVLNHIFSGRQAELETYYEFIQNIFDNRRSWLDLQIIAFDKACRALIASARGRLLFSDVQKFTELKESHFQASGLAYVAPASETTTGGSKDGTRPKKRRREVCRNWNSGRCNADDCRYRHVCSNCKSSDHPSKSCPSRNTGKPV</sequence>
<feature type="compositionally biased region" description="Low complexity" evidence="2">
    <location>
        <begin position="150"/>
        <end position="163"/>
    </location>
</feature>
<feature type="region of interest" description="Disordered" evidence="2">
    <location>
        <begin position="418"/>
        <end position="437"/>
    </location>
</feature>
<keyword evidence="1" id="KW-0863">Zinc-finger</keyword>
<keyword evidence="1" id="KW-0479">Metal-binding</keyword>
<dbReference type="PROSITE" id="PS50103">
    <property type="entry name" value="ZF_C3H1"/>
    <property type="match status" value="1"/>
</dbReference>
<evidence type="ECO:0000256" key="2">
    <source>
        <dbReference type="SAM" id="MobiDB-lite"/>
    </source>
</evidence>
<dbReference type="GO" id="GO:0008270">
    <property type="term" value="F:zinc ion binding"/>
    <property type="evidence" value="ECO:0007669"/>
    <property type="project" value="UniProtKB-KW"/>
</dbReference>
<evidence type="ECO:0000259" key="3">
    <source>
        <dbReference type="PROSITE" id="PS50103"/>
    </source>
</evidence>
<feature type="compositionally biased region" description="Polar residues" evidence="2">
    <location>
        <begin position="427"/>
        <end position="437"/>
    </location>
</feature>
<evidence type="ECO:0000313" key="5">
    <source>
        <dbReference type="Proteomes" id="UP001175228"/>
    </source>
</evidence>
<dbReference type="Proteomes" id="UP001175228">
    <property type="component" value="Unassembled WGS sequence"/>
</dbReference>
<dbReference type="AlphaFoldDB" id="A0AA39QJE9"/>
<feature type="compositionally biased region" description="Polar residues" evidence="2">
    <location>
        <begin position="1"/>
        <end position="10"/>
    </location>
</feature>
<dbReference type="EMBL" id="JAUEPU010000004">
    <property type="protein sequence ID" value="KAK0502774.1"/>
    <property type="molecule type" value="Genomic_DNA"/>
</dbReference>
<evidence type="ECO:0000256" key="1">
    <source>
        <dbReference type="PROSITE-ProRule" id="PRU00723"/>
    </source>
</evidence>
<feature type="compositionally biased region" description="Basic and acidic residues" evidence="2">
    <location>
        <begin position="112"/>
        <end position="126"/>
    </location>
</feature>
<keyword evidence="1" id="KW-0862">Zinc</keyword>
<keyword evidence="5" id="KW-1185">Reference proteome</keyword>
<dbReference type="InterPro" id="IPR000571">
    <property type="entry name" value="Znf_CCCH"/>
</dbReference>
<feature type="compositionally biased region" description="Basic residues" evidence="2">
    <location>
        <begin position="140"/>
        <end position="149"/>
    </location>
</feature>
<feature type="compositionally biased region" description="Polar residues" evidence="2">
    <location>
        <begin position="21"/>
        <end position="33"/>
    </location>
</feature>
<gene>
    <name evidence="4" type="ORF">EDD18DRAFT_1135053</name>
</gene>
<feature type="domain" description="C3H1-type" evidence="3">
    <location>
        <begin position="390"/>
        <end position="416"/>
    </location>
</feature>
<reference evidence="4" key="1">
    <citation type="submission" date="2023-06" db="EMBL/GenBank/DDBJ databases">
        <authorList>
            <consortium name="Lawrence Berkeley National Laboratory"/>
            <person name="Ahrendt S."/>
            <person name="Sahu N."/>
            <person name="Indic B."/>
            <person name="Wong-Bajracharya J."/>
            <person name="Merenyi Z."/>
            <person name="Ke H.-M."/>
            <person name="Monk M."/>
            <person name="Kocsube S."/>
            <person name="Drula E."/>
            <person name="Lipzen A."/>
            <person name="Balint B."/>
            <person name="Henrissat B."/>
            <person name="Andreopoulos B."/>
            <person name="Martin F.M."/>
            <person name="Harder C.B."/>
            <person name="Rigling D."/>
            <person name="Ford K.L."/>
            <person name="Foster G.D."/>
            <person name="Pangilinan J."/>
            <person name="Papanicolaou A."/>
            <person name="Barry K."/>
            <person name="LaButti K."/>
            <person name="Viragh M."/>
            <person name="Koriabine M."/>
            <person name="Yan M."/>
            <person name="Riley R."/>
            <person name="Champramary S."/>
            <person name="Plett K.L."/>
            <person name="Tsai I.J."/>
            <person name="Slot J."/>
            <person name="Sipos G."/>
            <person name="Plett J."/>
            <person name="Nagy L.G."/>
            <person name="Grigoriev I.V."/>
        </authorList>
    </citation>
    <scope>NUCLEOTIDE SEQUENCE</scope>
    <source>
        <strain evidence="4">HWK02</strain>
    </source>
</reference>
<proteinExistence type="predicted"/>
<evidence type="ECO:0000313" key="4">
    <source>
        <dbReference type="EMBL" id="KAK0502774.1"/>
    </source>
</evidence>
<organism evidence="4 5">
    <name type="scientific">Armillaria luteobubalina</name>
    <dbReference type="NCBI Taxonomy" id="153913"/>
    <lineage>
        <taxon>Eukaryota</taxon>
        <taxon>Fungi</taxon>
        <taxon>Dikarya</taxon>
        <taxon>Basidiomycota</taxon>
        <taxon>Agaricomycotina</taxon>
        <taxon>Agaricomycetes</taxon>
        <taxon>Agaricomycetidae</taxon>
        <taxon>Agaricales</taxon>
        <taxon>Marasmiineae</taxon>
        <taxon>Physalacriaceae</taxon>
        <taxon>Armillaria</taxon>
    </lineage>
</organism>
<protein>
    <recommendedName>
        <fullName evidence="3">C3H1-type domain-containing protein</fullName>
    </recommendedName>
</protein>